<feature type="transmembrane region" description="Helical" evidence="2">
    <location>
        <begin position="62"/>
        <end position="79"/>
    </location>
</feature>
<feature type="region of interest" description="Disordered" evidence="1">
    <location>
        <begin position="1"/>
        <end position="32"/>
    </location>
</feature>
<evidence type="ECO:0000313" key="3">
    <source>
        <dbReference type="EMBL" id="POY74431.1"/>
    </source>
</evidence>
<sequence>MQSMIRLDTSVTNTPATSAESSPYDDMPMPFSRPSRQASAELLLPGLRSPVAGKAPVRRTRWMRLVLVSAILCTLVLFGRQPKVTEKVAEVWSSCEGRGMLSPTLAAGDTDDAHRIVVRLHPRASSRRSDRAIPENTRQERPLHPFLTAKRHVLFKPNASPFLVPKSKAGSCIRSESVAVDFKPRPTIRADKQPELFFALCTAPHRATTYSSIWTHYMLSPGAQSPPPGCLVTDAAGQGDVAGMARANDEFRRNGLGCVMRDSSRAGQRYEIRVLALLREAWFEAEERSRDGAAPVEWFVFGDDDTWWSDPNMLRELVSRYDYTEDHILGTFSETRGNYDSFGRIAFGGGGIIISRSLLDKMQQRLEECTEKFHGVTGGDGMISNCAALVRKVPLEKVVEEQLAMRQMDIRGDATGYLTDGSAPYLSLHHWTSWLHLIPGVEGTAAINLMTAAANAVGGPNFLRRWVFDNGAVTLSLGYAITVHREALTKDELGRIEWTWDHHEPRRPSRPGLVEGIEKHTYYLSQVEELLPGLHLFRHTSSHPGVVNGIREIDILWDARSELPSSSRPVWPSRWLPGRPSQPKKVTTAKSLTEHAAAPVVAAKVPKRARAFSG</sequence>
<dbReference type="InterPro" id="IPR006740">
    <property type="entry name" value="DUF604"/>
</dbReference>
<keyword evidence="2" id="KW-1133">Transmembrane helix</keyword>
<proteinExistence type="predicted"/>
<dbReference type="Gene3D" id="3.90.550.50">
    <property type="match status" value="1"/>
</dbReference>
<organism evidence="3 4">
    <name type="scientific">Rhodotorula taiwanensis</name>
    <dbReference type="NCBI Taxonomy" id="741276"/>
    <lineage>
        <taxon>Eukaryota</taxon>
        <taxon>Fungi</taxon>
        <taxon>Dikarya</taxon>
        <taxon>Basidiomycota</taxon>
        <taxon>Pucciniomycotina</taxon>
        <taxon>Microbotryomycetes</taxon>
        <taxon>Sporidiobolales</taxon>
        <taxon>Sporidiobolaceae</taxon>
        <taxon>Rhodotorula</taxon>
    </lineage>
</organism>
<evidence type="ECO:0000256" key="2">
    <source>
        <dbReference type="SAM" id="Phobius"/>
    </source>
</evidence>
<dbReference type="AlphaFoldDB" id="A0A2S5BCH1"/>
<gene>
    <name evidence="3" type="ORF">BMF94_2625</name>
</gene>
<dbReference type="OrthoDB" id="2187549at2759"/>
<feature type="compositionally biased region" description="Polar residues" evidence="1">
    <location>
        <begin position="1"/>
        <end position="21"/>
    </location>
</feature>
<evidence type="ECO:0000313" key="4">
    <source>
        <dbReference type="Proteomes" id="UP000237144"/>
    </source>
</evidence>
<keyword evidence="2" id="KW-0812">Transmembrane</keyword>
<dbReference type="EMBL" id="PJQD01000025">
    <property type="protein sequence ID" value="POY74431.1"/>
    <property type="molecule type" value="Genomic_DNA"/>
</dbReference>
<keyword evidence="4" id="KW-1185">Reference proteome</keyword>
<dbReference type="Proteomes" id="UP000237144">
    <property type="component" value="Unassembled WGS sequence"/>
</dbReference>
<accession>A0A2S5BCH1</accession>
<dbReference type="PANTHER" id="PTHR10811">
    <property type="entry name" value="FRINGE-RELATED"/>
    <property type="match status" value="1"/>
</dbReference>
<keyword evidence="2" id="KW-0472">Membrane</keyword>
<dbReference type="Pfam" id="PF04646">
    <property type="entry name" value="DUF604"/>
    <property type="match status" value="1"/>
</dbReference>
<evidence type="ECO:0000256" key="1">
    <source>
        <dbReference type="SAM" id="MobiDB-lite"/>
    </source>
</evidence>
<protein>
    <recommendedName>
        <fullName evidence="5">Glycosyltransferase family 31 protein</fullName>
    </recommendedName>
</protein>
<name>A0A2S5BCH1_9BASI</name>
<comment type="caution">
    <text evidence="3">The sequence shown here is derived from an EMBL/GenBank/DDBJ whole genome shotgun (WGS) entry which is preliminary data.</text>
</comment>
<dbReference type="STRING" id="741276.A0A2S5BCH1"/>
<evidence type="ECO:0008006" key="5">
    <source>
        <dbReference type="Google" id="ProtNLM"/>
    </source>
</evidence>
<reference evidence="3 4" key="1">
    <citation type="journal article" date="2018" name="Front. Microbiol.">
        <title>Prospects for Fungal Bioremediation of Acidic Radioactive Waste Sites: Characterization and Genome Sequence of Rhodotorula taiwanensis MD1149.</title>
        <authorList>
            <person name="Tkavc R."/>
            <person name="Matrosova V.Y."/>
            <person name="Grichenko O.E."/>
            <person name="Gostincar C."/>
            <person name="Volpe R.P."/>
            <person name="Klimenkova P."/>
            <person name="Gaidamakova E.K."/>
            <person name="Zhou C.E."/>
            <person name="Stewart B.J."/>
            <person name="Lyman M.G."/>
            <person name="Malfatti S.A."/>
            <person name="Rubinfeld B."/>
            <person name="Courtot M."/>
            <person name="Singh J."/>
            <person name="Dalgard C.L."/>
            <person name="Hamilton T."/>
            <person name="Frey K.G."/>
            <person name="Gunde-Cimerman N."/>
            <person name="Dugan L."/>
            <person name="Daly M.J."/>
        </authorList>
    </citation>
    <scope>NUCLEOTIDE SEQUENCE [LARGE SCALE GENOMIC DNA]</scope>
    <source>
        <strain evidence="3 4">MD1149</strain>
    </source>
</reference>